<dbReference type="InterPro" id="IPR015168">
    <property type="entry name" value="SsuA/THI5"/>
</dbReference>
<dbReference type="EMBL" id="BEXT01000001">
    <property type="protein sequence ID" value="GBC60455.1"/>
    <property type="molecule type" value="Genomic_DNA"/>
</dbReference>
<protein>
    <recommendedName>
        <fullName evidence="1">SsuA/THI5-like domain-containing protein</fullName>
    </recommendedName>
</protein>
<sequence length="84" mass="10012">MQVIIWPLNQIREGLPEDGIYVREAFLRAHPDVCEKFIRASFEGWQYAFAHREETVKYITDMASRTEFKTTEKNSRSCRMRLNV</sequence>
<dbReference type="SUPFAM" id="SSF53850">
    <property type="entry name" value="Periplasmic binding protein-like II"/>
    <property type="match status" value="1"/>
</dbReference>
<reference evidence="3" key="1">
    <citation type="submission" date="2017-11" db="EMBL/GenBank/DDBJ databases">
        <authorList>
            <person name="Watanabe M."/>
            <person name="Kojima H."/>
        </authorList>
    </citation>
    <scope>NUCLEOTIDE SEQUENCE [LARGE SCALE GENOMIC DNA]</scope>
    <source>
        <strain evidence="3">Tokyo 01</strain>
    </source>
</reference>
<organism evidence="2 3">
    <name type="scientific">Desulfonema ishimotonii</name>
    <dbReference type="NCBI Taxonomy" id="45657"/>
    <lineage>
        <taxon>Bacteria</taxon>
        <taxon>Pseudomonadati</taxon>
        <taxon>Thermodesulfobacteriota</taxon>
        <taxon>Desulfobacteria</taxon>
        <taxon>Desulfobacterales</taxon>
        <taxon>Desulfococcaceae</taxon>
        <taxon>Desulfonema</taxon>
    </lineage>
</organism>
<keyword evidence="3" id="KW-1185">Reference proteome</keyword>
<feature type="domain" description="SsuA/THI5-like" evidence="1">
    <location>
        <begin position="8"/>
        <end position="54"/>
    </location>
</feature>
<comment type="caution">
    <text evidence="2">The sequence shown here is derived from an EMBL/GenBank/DDBJ whole genome shotgun (WGS) entry which is preliminary data.</text>
</comment>
<gene>
    <name evidence="2" type="ORF">DENIS_1408</name>
</gene>
<dbReference type="AlphaFoldDB" id="A0A401FU25"/>
<name>A0A401FU25_9BACT</name>
<accession>A0A401FU25</accession>
<dbReference type="Pfam" id="PF09084">
    <property type="entry name" value="NMT1"/>
    <property type="match status" value="1"/>
</dbReference>
<evidence type="ECO:0000259" key="1">
    <source>
        <dbReference type="Pfam" id="PF09084"/>
    </source>
</evidence>
<reference evidence="3" key="2">
    <citation type="submission" date="2019-01" db="EMBL/GenBank/DDBJ databases">
        <title>Genome sequence of Desulfonema ishimotonii strain Tokyo 01.</title>
        <authorList>
            <person name="Fukui M."/>
        </authorList>
    </citation>
    <scope>NUCLEOTIDE SEQUENCE [LARGE SCALE GENOMIC DNA]</scope>
    <source>
        <strain evidence="3">Tokyo 01</strain>
    </source>
</reference>
<dbReference type="Gene3D" id="3.40.190.10">
    <property type="entry name" value="Periplasmic binding protein-like II"/>
    <property type="match status" value="1"/>
</dbReference>
<evidence type="ECO:0000313" key="2">
    <source>
        <dbReference type="EMBL" id="GBC60455.1"/>
    </source>
</evidence>
<evidence type="ECO:0000313" key="3">
    <source>
        <dbReference type="Proteomes" id="UP000288096"/>
    </source>
</evidence>
<dbReference type="RefSeq" id="WP_231714425.1">
    <property type="nucleotide sequence ID" value="NZ_BEXT01000001.1"/>
</dbReference>
<dbReference type="Proteomes" id="UP000288096">
    <property type="component" value="Unassembled WGS sequence"/>
</dbReference>
<proteinExistence type="predicted"/>